<evidence type="ECO:0000313" key="2">
    <source>
        <dbReference type="EMBL" id="KAJ4243814.1"/>
    </source>
</evidence>
<dbReference type="OrthoDB" id="5600002at2759"/>
<feature type="region of interest" description="Disordered" evidence="1">
    <location>
        <begin position="257"/>
        <end position="276"/>
    </location>
</feature>
<organism evidence="2 3">
    <name type="scientific">Fusarium torreyae</name>
    <dbReference type="NCBI Taxonomy" id="1237075"/>
    <lineage>
        <taxon>Eukaryota</taxon>
        <taxon>Fungi</taxon>
        <taxon>Dikarya</taxon>
        <taxon>Ascomycota</taxon>
        <taxon>Pezizomycotina</taxon>
        <taxon>Sordariomycetes</taxon>
        <taxon>Hypocreomycetidae</taxon>
        <taxon>Hypocreales</taxon>
        <taxon>Nectriaceae</taxon>
        <taxon>Fusarium</taxon>
    </lineage>
</organism>
<protein>
    <submittedName>
        <fullName evidence="2">Uncharacterized protein</fullName>
    </submittedName>
</protein>
<feature type="region of interest" description="Disordered" evidence="1">
    <location>
        <begin position="181"/>
        <end position="233"/>
    </location>
</feature>
<comment type="caution">
    <text evidence="2">The sequence shown here is derived from an EMBL/GenBank/DDBJ whole genome shotgun (WGS) entry which is preliminary data.</text>
</comment>
<dbReference type="Proteomes" id="UP001152049">
    <property type="component" value="Unassembled WGS sequence"/>
</dbReference>
<evidence type="ECO:0000313" key="3">
    <source>
        <dbReference type="Proteomes" id="UP001152049"/>
    </source>
</evidence>
<name>A0A9W8V6B5_9HYPO</name>
<evidence type="ECO:0000256" key="1">
    <source>
        <dbReference type="SAM" id="MobiDB-lite"/>
    </source>
</evidence>
<feature type="compositionally biased region" description="Basic residues" evidence="1">
    <location>
        <begin position="22"/>
        <end position="38"/>
    </location>
</feature>
<keyword evidence="3" id="KW-1185">Reference proteome</keyword>
<dbReference type="EMBL" id="JAOQAZ010000054">
    <property type="protein sequence ID" value="KAJ4243814.1"/>
    <property type="molecule type" value="Genomic_DNA"/>
</dbReference>
<feature type="compositionally biased region" description="Acidic residues" evidence="1">
    <location>
        <begin position="74"/>
        <end position="85"/>
    </location>
</feature>
<accession>A0A9W8V6B5</accession>
<proteinExistence type="predicted"/>
<feature type="compositionally biased region" description="Polar residues" evidence="1">
    <location>
        <begin position="59"/>
        <end position="73"/>
    </location>
</feature>
<feature type="compositionally biased region" description="Basic and acidic residues" evidence="1">
    <location>
        <begin position="137"/>
        <end position="149"/>
    </location>
</feature>
<sequence>MAPNAPLHPRVGPPPSSTQGARARRGPSSKNSRSKPKSNRNQARTVPSEPFETAAFNYGNDNLPTSPSHASSSDVEDNTSEEDLPDTVGANSNRPGAVPERTATTLHPASSRPFHRRAPKRKLLRRHQPSPVYGRPRHPEIPSDMHPSRPSDMMYPINFRDMSGVTLAISHCAISQDHTAGEEAHRPHLHRSFGRKQQRQTGTREEPVDQPSTDGGMLATSMGPNFSGHPAMANPLDSSDVLKDFDFDAFLNSQDGDNSTFNFEEALPMGDEIGGD</sequence>
<reference evidence="2" key="1">
    <citation type="submission" date="2022-09" db="EMBL/GenBank/DDBJ databases">
        <title>Fusarium specimens isolated from Avocado Roots.</title>
        <authorList>
            <person name="Stajich J."/>
            <person name="Roper C."/>
            <person name="Heimlech-Rivalta G."/>
        </authorList>
    </citation>
    <scope>NUCLEOTIDE SEQUENCE</scope>
    <source>
        <strain evidence="2">CF00136</strain>
    </source>
</reference>
<feature type="compositionally biased region" description="Basic residues" evidence="1">
    <location>
        <begin position="187"/>
        <end position="198"/>
    </location>
</feature>
<feature type="compositionally biased region" description="Basic residues" evidence="1">
    <location>
        <begin position="113"/>
        <end position="128"/>
    </location>
</feature>
<feature type="region of interest" description="Disordered" evidence="1">
    <location>
        <begin position="1"/>
        <end position="151"/>
    </location>
</feature>
<gene>
    <name evidence="2" type="ORF">NW762_014691</name>
</gene>
<dbReference type="AlphaFoldDB" id="A0A9W8V6B5"/>